<evidence type="ECO:0000313" key="4">
    <source>
        <dbReference type="Proteomes" id="UP001151760"/>
    </source>
</evidence>
<keyword evidence="1" id="KW-0175">Coiled coil</keyword>
<evidence type="ECO:0000313" key="3">
    <source>
        <dbReference type="EMBL" id="GJT24660.1"/>
    </source>
</evidence>
<dbReference type="Proteomes" id="UP001151760">
    <property type="component" value="Unassembled WGS sequence"/>
</dbReference>
<reference evidence="3" key="2">
    <citation type="submission" date="2022-01" db="EMBL/GenBank/DDBJ databases">
        <authorList>
            <person name="Yamashiro T."/>
            <person name="Shiraishi A."/>
            <person name="Satake H."/>
            <person name="Nakayama K."/>
        </authorList>
    </citation>
    <scope>NUCLEOTIDE SEQUENCE</scope>
</reference>
<name>A0ABQ5CC95_9ASTR</name>
<feature type="region of interest" description="Disordered" evidence="2">
    <location>
        <begin position="169"/>
        <end position="188"/>
    </location>
</feature>
<proteinExistence type="predicted"/>
<feature type="coiled-coil region" evidence="1">
    <location>
        <begin position="296"/>
        <end position="355"/>
    </location>
</feature>
<gene>
    <name evidence="3" type="ORF">Tco_0894597</name>
</gene>
<accession>A0ABQ5CC95</accession>
<reference evidence="3" key="1">
    <citation type="journal article" date="2022" name="Int. J. Mol. Sci.">
        <title>Draft Genome of Tanacetum Coccineum: Genomic Comparison of Closely Related Tanacetum-Family Plants.</title>
        <authorList>
            <person name="Yamashiro T."/>
            <person name="Shiraishi A."/>
            <person name="Nakayama K."/>
            <person name="Satake H."/>
        </authorList>
    </citation>
    <scope>NUCLEOTIDE SEQUENCE</scope>
</reference>
<organism evidence="3 4">
    <name type="scientific">Tanacetum coccineum</name>
    <dbReference type="NCBI Taxonomy" id="301880"/>
    <lineage>
        <taxon>Eukaryota</taxon>
        <taxon>Viridiplantae</taxon>
        <taxon>Streptophyta</taxon>
        <taxon>Embryophyta</taxon>
        <taxon>Tracheophyta</taxon>
        <taxon>Spermatophyta</taxon>
        <taxon>Magnoliopsida</taxon>
        <taxon>eudicotyledons</taxon>
        <taxon>Gunneridae</taxon>
        <taxon>Pentapetalae</taxon>
        <taxon>asterids</taxon>
        <taxon>campanulids</taxon>
        <taxon>Asterales</taxon>
        <taxon>Asteraceae</taxon>
        <taxon>Asteroideae</taxon>
        <taxon>Anthemideae</taxon>
        <taxon>Anthemidinae</taxon>
        <taxon>Tanacetum</taxon>
    </lineage>
</organism>
<keyword evidence="4" id="KW-1185">Reference proteome</keyword>
<sequence>MESNDMVSSCLDKDEQELQRLCKIKKEVKQKFDNIFHNFQICIHGLLPDWFHSYREYVFLFLFGEKFQSFENIFDHNIDQLKKQLDKEEFHECDSKTCLAVLKKQFETFFDLKSPLINERACHKKELRIKAQNDKEKRNAVKWMNEIELQKQESMMNVGTILDDNLDVTKQQGKSTSPGNDTDAEGAKISKNCTDDDILIVKSSHNKDKTEVQWSNNGLFEHDHELHKTNKNNKALKEANALLTKELRTYKEKVRVLKISKGNNTTYFDEYIKVDRKEKRFEQELKSQFILDRDTIRDLEQQRDKLELSVVELKRQSVERQKTQTIFNQQHSDKENKYLNDILQLQSKNKDLENVVCNMVKSTETLRLLTNEQRAYQDNILDGVTRPKEYTELTPVKTIQADCDFKAINIILQGLPTEIYALHSYKTLNHQQCVSPYPSHIWVTHQSQQCTPQSSSTPLLITYPSNEYQQSIHHNVYSPSSSIPQLEYAPSVNQQSKFSEPDSGLIAPVFQKGDDPIDAINHKMSFLTTVVTSRYLTTNNQLRNSSNPRQQAIINDGRVTVQPVHGR</sequence>
<protein>
    <submittedName>
        <fullName evidence="3">Uncharacterized protein</fullName>
    </submittedName>
</protein>
<comment type="caution">
    <text evidence="3">The sequence shown here is derived from an EMBL/GenBank/DDBJ whole genome shotgun (WGS) entry which is preliminary data.</text>
</comment>
<dbReference type="EMBL" id="BQNB010014153">
    <property type="protein sequence ID" value="GJT24660.1"/>
    <property type="molecule type" value="Genomic_DNA"/>
</dbReference>
<feature type="compositionally biased region" description="Polar residues" evidence="2">
    <location>
        <begin position="169"/>
        <end position="180"/>
    </location>
</feature>
<evidence type="ECO:0000256" key="2">
    <source>
        <dbReference type="SAM" id="MobiDB-lite"/>
    </source>
</evidence>
<evidence type="ECO:0000256" key="1">
    <source>
        <dbReference type="SAM" id="Coils"/>
    </source>
</evidence>
<feature type="coiled-coil region" evidence="1">
    <location>
        <begin position="226"/>
        <end position="253"/>
    </location>
</feature>